<keyword evidence="2" id="KW-1185">Reference proteome</keyword>
<dbReference type="EMBL" id="MH153804">
    <property type="protein sequence ID" value="AWN03630.1"/>
    <property type="molecule type" value="Genomic_DNA"/>
</dbReference>
<evidence type="ECO:0000313" key="2">
    <source>
        <dbReference type="Proteomes" id="UP000246975"/>
    </source>
</evidence>
<organism evidence="1 2">
    <name type="scientific">Gordonia phage Jace</name>
    <dbReference type="NCBI Taxonomy" id="2182360"/>
    <lineage>
        <taxon>Viruses</taxon>
        <taxon>Duplodnaviria</taxon>
        <taxon>Heunggongvirae</taxon>
        <taxon>Uroviricota</taxon>
        <taxon>Caudoviricetes</taxon>
        <taxon>Jacevirus</taxon>
        <taxon>Jacevirus jace</taxon>
    </lineage>
</organism>
<dbReference type="GeneID" id="54992174"/>
<dbReference type="KEGG" id="vg:54992174"/>
<evidence type="ECO:0000313" key="1">
    <source>
        <dbReference type="EMBL" id="AWN03630.1"/>
    </source>
</evidence>
<accession>A0A2U8UJ39</accession>
<reference evidence="1 2" key="1">
    <citation type="submission" date="2018-03" db="EMBL/GenBank/DDBJ databases">
        <authorList>
            <person name="Garlena R.A."/>
            <person name="Russell D.A."/>
            <person name="Pope W.H."/>
            <person name="Jacobs-Sera D."/>
            <person name="Hatfull G.F."/>
        </authorList>
    </citation>
    <scope>NUCLEOTIDE SEQUENCE [LARGE SCALE GENOMIC DNA]</scope>
</reference>
<proteinExistence type="predicted"/>
<evidence type="ECO:0008006" key="3">
    <source>
        <dbReference type="Google" id="ProtNLM"/>
    </source>
</evidence>
<sequence length="109" mass="11915">MARRDRLARWWRHKVTVQRHKGEGAYGPVFETAVPVMAAIDDKARMVRNADGVEVVSSTTVAMPATTPYIPVGSLLTLPPQYGEREARVIACTVADGGTDADHLQVNLE</sequence>
<protein>
    <recommendedName>
        <fullName evidence="3">Head-to-tail stopper</fullName>
    </recommendedName>
</protein>
<gene>
    <name evidence="1" type="primary">8</name>
    <name evidence="1" type="ORF">PBI_JACE_8</name>
</gene>
<dbReference type="Proteomes" id="UP000246975">
    <property type="component" value="Segment"/>
</dbReference>
<dbReference type="RefSeq" id="YP_009801654.1">
    <property type="nucleotide sequence ID" value="NC_047974.1"/>
</dbReference>
<name>A0A2U8UJ39_9CAUD</name>